<feature type="coiled-coil region" evidence="1">
    <location>
        <begin position="1244"/>
        <end position="1286"/>
    </location>
</feature>
<dbReference type="SUPFAM" id="SSF50978">
    <property type="entry name" value="WD40 repeat-like"/>
    <property type="match status" value="1"/>
</dbReference>
<evidence type="ECO:0000256" key="2">
    <source>
        <dbReference type="SAM" id="MobiDB-lite"/>
    </source>
</evidence>
<accession>V6LC62</accession>
<dbReference type="InterPro" id="IPR000719">
    <property type="entry name" value="Prot_kinase_dom"/>
</dbReference>
<dbReference type="VEuPathDB" id="GiardiaDB:SS50377_22452"/>
<dbReference type="InterPro" id="IPR011009">
    <property type="entry name" value="Kinase-like_dom_sf"/>
</dbReference>
<dbReference type="Gene3D" id="1.10.510.10">
    <property type="entry name" value="Transferase(Phosphotransferase) domain 1"/>
    <property type="match status" value="1"/>
</dbReference>
<dbReference type="GO" id="GO:0005524">
    <property type="term" value="F:ATP binding"/>
    <property type="evidence" value="ECO:0007669"/>
    <property type="project" value="InterPro"/>
</dbReference>
<reference evidence="5" key="2">
    <citation type="submission" date="2020-12" db="EMBL/GenBank/DDBJ databases">
        <title>New Spironucleus salmonicida genome in near-complete chromosomes.</title>
        <authorList>
            <person name="Xu F."/>
            <person name="Kurt Z."/>
            <person name="Jimenez-Gonzalez A."/>
            <person name="Astvaldsson A."/>
            <person name="Andersson J.O."/>
            <person name="Svard S.G."/>
        </authorList>
    </citation>
    <scope>NUCLEOTIDE SEQUENCE</scope>
    <source>
        <strain evidence="5">ATCC 50377</strain>
    </source>
</reference>
<keyword evidence="6" id="KW-1185">Reference proteome</keyword>
<feature type="region of interest" description="Disordered" evidence="2">
    <location>
        <begin position="1300"/>
        <end position="1392"/>
    </location>
</feature>
<dbReference type="SUPFAM" id="SSF56112">
    <property type="entry name" value="Protein kinase-like (PK-like)"/>
    <property type="match status" value="1"/>
</dbReference>
<gene>
    <name evidence="4" type="ORF">SS50377_18364</name>
    <name evidence="5" type="ORF">SS50377_22452</name>
</gene>
<dbReference type="InterPro" id="IPR036322">
    <property type="entry name" value="WD40_repeat_dom_sf"/>
</dbReference>
<keyword evidence="1" id="KW-0175">Coiled coil</keyword>
<sequence length="1392" mass="161850">MKSKQNIYYSEHPIIAVKQLPNQQILAVSHRHITIFSVKKTLVSNIQLPPAYRICQATVHSTYISALVSSASHAFPAIFDFAGTVISDAEARSLPVFYAAAEQAVFTAQDNNLYQFGYSSPSTQKIYTCKGKISSVTTGKFLNEDCVFIGENRKITIIQDGHRVAEMTFSGIPLKIVYNQFLQQLFCVGLDNTISFYDLKFASINVKNGPFLKIQQNSCAKLKISCVKSIDNGYLIADDNGRLLKTEIREYQMKDNKRNSQFLKIAEKLPSNIFITGWTQCFSGKVNDMSILGDDICCCSNYVVLETNLTSMINIDDDVCLSFGYSNDSWELYQQVYKTFQLQSADDFFISAEQVDQDAEIKTQLIMLEKAFKNLVIDVYHIFRVFMLANKNIQQPFYIMQNAYSVKQDIDKFTKQFFVKTKSEPLEAINNYQFTPFIMSQYKSLAFLVRSLQKRYRTSLDALKNLHTFLGPRLKDLKEVSQQVREMTLVQFQEWVQSSLNETKQFITDKFDFEKDLVLQYNEDNYSIQQLRYFKNKLQAVTRAAVQVSNNRINDRFSQTISEIFDQFNQKLPLYLIADGYGNVQKLIDIKKLQYDSILGNYDLVQQLSASDLNKPEKFIIVPGSMNRQMYYINQINSIREHNYKVFKSDQKDLTNIHQELKFDKSYLSSLNLVYMQEIYDCFEMHTSQQFLVYRSFQSQASFEQTQNVISSINKEFRGRFQLLEPYEFQQSHTDTNFFQYIFHRPRNTIRLSELIQFFVQKYNVIHLSNVPDKKVYSPKAEQFFKTTIYGEKEIAIILKNLLDFVLFIQKQEKLTIGLDPRKPKVHGKITPHNVFLNLDSLEVHVPYLFENRTFENRNPLYTTLVDDICWEAPECVLAGTHVNTDLWSLGMITIALIYTFMYLPRAAKSSRDNIRPLSLVLSNIGTFYTLTEEIHQQNIQLLSSQKTKTDPFTAQKFVPNQPQLKLLISVLRAQASISTDLRAMPTIEIAQKISTAFINSQEVQFSQFILQQAIFQPVVNENQQAGSLGRIFETNTQTTQILYSIISKELQAILRALLRFSPGARPPAEAIRKDPIFTAIQETQKLKIVKWNNAINMMKAAKMQKEKKVIVNAWENPKSYERGVVQQEVGVKINKKLIQMEDQFEAEIASFQKMHESVLLDLDESQFIMEDYKLKSVKHEEISVKEQSDFEESNDQIEMFMNKDDFQQMYDYELSDDIKFVGSGTVSEDSCDSVVSIKFQKTEEEKQAEYKAYQQQHKAKEHALLQKETDEIKQQMEELDLEKQIPEDDDIEKEAAIYEHEQEEKVENENVYYDDQGNAHYYDQEQQQPEIYEQPKEMHQDPYATNYNQYQQYGQDTQKQEYDPYGEYAYEQQPADQNGHNDSNTFDPFAM</sequence>
<dbReference type="PROSITE" id="PS50011">
    <property type="entry name" value="PROTEIN_KINASE_DOM"/>
    <property type="match status" value="1"/>
</dbReference>
<evidence type="ECO:0000256" key="1">
    <source>
        <dbReference type="SAM" id="Coils"/>
    </source>
</evidence>
<name>V6LC62_9EUKA</name>
<feature type="domain" description="Protein kinase" evidence="3">
    <location>
        <begin position="602"/>
        <end position="1078"/>
    </location>
</feature>
<dbReference type="Proteomes" id="UP000018208">
    <property type="component" value="Unassembled WGS sequence"/>
</dbReference>
<evidence type="ECO:0000313" key="5">
    <source>
        <dbReference type="EMBL" id="KAH0574837.1"/>
    </source>
</evidence>
<evidence type="ECO:0000259" key="3">
    <source>
        <dbReference type="PROSITE" id="PS50011"/>
    </source>
</evidence>
<feature type="compositionally biased region" description="Low complexity" evidence="2">
    <location>
        <begin position="1348"/>
        <end position="1358"/>
    </location>
</feature>
<dbReference type="EMBL" id="KI546166">
    <property type="protein sequence ID" value="EST42057.1"/>
    <property type="molecule type" value="Genomic_DNA"/>
</dbReference>
<evidence type="ECO:0000313" key="4">
    <source>
        <dbReference type="EMBL" id="EST42057.1"/>
    </source>
</evidence>
<reference evidence="4 5" key="1">
    <citation type="journal article" date="2014" name="PLoS Genet.">
        <title>The Genome of Spironucleus salmonicida Highlights a Fish Pathogen Adapted to Fluctuating Environments.</title>
        <authorList>
            <person name="Xu F."/>
            <person name="Jerlstrom-Hultqvist J."/>
            <person name="Einarsson E."/>
            <person name="Astvaldsson A."/>
            <person name="Svard S.G."/>
            <person name="Andersson J.O."/>
        </authorList>
    </citation>
    <scope>NUCLEOTIDE SEQUENCE</scope>
    <source>
        <strain evidence="5">ATCC 50377</strain>
    </source>
</reference>
<protein>
    <recommendedName>
        <fullName evidence="3">Protein kinase domain-containing protein</fullName>
    </recommendedName>
</protein>
<dbReference type="GO" id="GO:0004672">
    <property type="term" value="F:protein kinase activity"/>
    <property type="evidence" value="ECO:0007669"/>
    <property type="project" value="InterPro"/>
</dbReference>
<feature type="compositionally biased region" description="Polar residues" evidence="2">
    <location>
        <begin position="1375"/>
        <end position="1392"/>
    </location>
</feature>
<feature type="compositionally biased region" description="Basic and acidic residues" evidence="2">
    <location>
        <begin position="1300"/>
        <end position="1309"/>
    </location>
</feature>
<dbReference type="EMBL" id="AUWU02000003">
    <property type="protein sequence ID" value="KAH0574837.1"/>
    <property type="molecule type" value="Genomic_DNA"/>
</dbReference>
<proteinExistence type="predicted"/>
<organism evidence="4">
    <name type="scientific">Spironucleus salmonicida</name>
    <dbReference type="NCBI Taxonomy" id="348837"/>
    <lineage>
        <taxon>Eukaryota</taxon>
        <taxon>Metamonada</taxon>
        <taxon>Diplomonadida</taxon>
        <taxon>Hexamitidae</taxon>
        <taxon>Hexamitinae</taxon>
        <taxon>Spironucleus</taxon>
    </lineage>
</organism>
<evidence type="ECO:0000313" key="6">
    <source>
        <dbReference type="Proteomes" id="UP000018208"/>
    </source>
</evidence>